<dbReference type="PANTHER" id="PTHR36039:SF2">
    <property type="entry name" value="RNA LIGASE_CYCLIC NUCLEOTIDE PHOSPHODIESTERASE FAMILY PROTEIN"/>
    <property type="match status" value="1"/>
</dbReference>
<proteinExistence type="predicted"/>
<accession>A0A8E2I8A1</accession>
<dbReference type="InterPro" id="IPR009097">
    <property type="entry name" value="Cyclic_Pdiesterase"/>
</dbReference>
<dbReference type="SUPFAM" id="SSF55144">
    <property type="entry name" value="LigT-like"/>
    <property type="match status" value="1"/>
</dbReference>
<protein>
    <recommendedName>
        <fullName evidence="3">2'-5' RNA ligase family protein</fullName>
    </recommendedName>
</protein>
<dbReference type="Pfam" id="PF13563">
    <property type="entry name" value="2_5_RNA_ligase2"/>
    <property type="match status" value="1"/>
</dbReference>
<name>A0A8E2I8A1_9BACI</name>
<evidence type="ECO:0008006" key="3">
    <source>
        <dbReference type="Google" id="ProtNLM"/>
    </source>
</evidence>
<dbReference type="Proteomes" id="UP000189761">
    <property type="component" value="Unassembled WGS sequence"/>
</dbReference>
<dbReference type="PANTHER" id="PTHR36039">
    <property type="match status" value="1"/>
</dbReference>
<dbReference type="Gene3D" id="3.90.1140.10">
    <property type="entry name" value="Cyclic phosphodiesterase"/>
    <property type="match status" value="1"/>
</dbReference>
<organism evidence="1 2">
    <name type="scientific">Heyndrickxia oleronia</name>
    <dbReference type="NCBI Taxonomy" id="38875"/>
    <lineage>
        <taxon>Bacteria</taxon>
        <taxon>Bacillati</taxon>
        <taxon>Bacillota</taxon>
        <taxon>Bacilli</taxon>
        <taxon>Bacillales</taxon>
        <taxon>Bacillaceae</taxon>
        <taxon>Heyndrickxia</taxon>
    </lineage>
</organism>
<gene>
    <name evidence="1" type="ORF">BWZ43_13730</name>
</gene>
<keyword evidence="2" id="KW-1185">Reference proteome</keyword>
<dbReference type="EMBL" id="MTLA01000156">
    <property type="protein sequence ID" value="OOP67830.1"/>
    <property type="molecule type" value="Genomic_DNA"/>
</dbReference>
<evidence type="ECO:0000313" key="2">
    <source>
        <dbReference type="Proteomes" id="UP000189761"/>
    </source>
</evidence>
<comment type="caution">
    <text evidence="1">The sequence shown here is derived from an EMBL/GenBank/DDBJ whole genome shotgun (WGS) entry which is preliminary data.</text>
</comment>
<evidence type="ECO:0000313" key="1">
    <source>
        <dbReference type="EMBL" id="OOP67830.1"/>
    </source>
</evidence>
<dbReference type="AlphaFoldDB" id="A0A8E2I8A1"/>
<sequence length="182" mass="21061">MYGVVAHFDEESERYIKEVWKELSDQAISTYAEEVIDRRPHITLASYQRLNMDRFLPLFQSCYESSSKLPITLSSLGTFMNTGMIFLAPTPSIELLVLHMKHHQMLEEFNDQPDSLYLPTRWIPHCTIANRLPMHKLKEAFEYCTKRMKPIDAQISEVALIKVVDEGGGRSRVETIKACPLR</sequence>
<dbReference type="RefSeq" id="WP_078110430.1">
    <property type="nucleotide sequence ID" value="NZ_CP065424.1"/>
</dbReference>
<reference evidence="1 2" key="1">
    <citation type="submission" date="2017-01" db="EMBL/GenBank/DDBJ databases">
        <title>Draft genome sequence of Bacillus oleronius.</title>
        <authorList>
            <person name="Allam M."/>
        </authorList>
    </citation>
    <scope>NUCLEOTIDE SEQUENCE [LARGE SCALE GENOMIC DNA]</scope>
    <source>
        <strain evidence="1 2">DSM 9356</strain>
    </source>
</reference>